<dbReference type="EMBL" id="PQXL01000301">
    <property type="protein sequence ID" value="THV47582.1"/>
    <property type="molecule type" value="Genomic_DNA"/>
</dbReference>
<gene>
    <name evidence="2" type="ORF">BGAL_0301g00010</name>
</gene>
<feature type="transmembrane region" description="Helical" evidence="1">
    <location>
        <begin position="34"/>
        <end position="57"/>
    </location>
</feature>
<evidence type="ECO:0000256" key="1">
    <source>
        <dbReference type="SAM" id="Phobius"/>
    </source>
</evidence>
<keyword evidence="1" id="KW-0812">Transmembrane</keyword>
<proteinExistence type="predicted"/>
<evidence type="ECO:0000313" key="3">
    <source>
        <dbReference type="Proteomes" id="UP000308671"/>
    </source>
</evidence>
<accession>A0A4S8QUL1</accession>
<comment type="caution">
    <text evidence="2">The sequence shown here is derived from an EMBL/GenBank/DDBJ whole genome shotgun (WGS) entry which is preliminary data.</text>
</comment>
<dbReference type="AlphaFoldDB" id="A0A4S8QUL1"/>
<sequence>MGFTYGSRLVWFDVLNATALLVLSAPPYNFSASMVGLSCLGLALGAVVSALWAGPVADKLLIRLARRNQGLTSITIAIPVSCNYAIDTYQQLGGQAIVTVIIIRNTMSFAINYGITPWILNTD</sequence>
<dbReference type="OrthoDB" id="5215911at2759"/>
<dbReference type="Proteomes" id="UP000308671">
    <property type="component" value="Unassembled WGS sequence"/>
</dbReference>
<organism evidence="2 3">
    <name type="scientific">Botrytis galanthina</name>
    <dbReference type="NCBI Taxonomy" id="278940"/>
    <lineage>
        <taxon>Eukaryota</taxon>
        <taxon>Fungi</taxon>
        <taxon>Dikarya</taxon>
        <taxon>Ascomycota</taxon>
        <taxon>Pezizomycotina</taxon>
        <taxon>Leotiomycetes</taxon>
        <taxon>Helotiales</taxon>
        <taxon>Sclerotiniaceae</taxon>
        <taxon>Botrytis</taxon>
    </lineage>
</organism>
<protein>
    <recommendedName>
        <fullName evidence="4">Major facilitator superfamily (MFS) profile domain-containing protein</fullName>
    </recommendedName>
</protein>
<evidence type="ECO:0000313" key="2">
    <source>
        <dbReference type="EMBL" id="THV47582.1"/>
    </source>
</evidence>
<evidence type="ECO:0008006" key="4">
    <source>
        <dbReference type="Google" id="ProtNLM"/>
    </source>
</evidence>
<reference evidence="2 3" key="1">
    <citation type="submission" date="2017-12" db="EMBL/GenBank/DDBJ databases">
        <title>Comparative genomics of Botrytis spp.</title>
        <authorList>
            <person name="Valero-Jimenez C.A."/>
            <person name="Tapia P."/>
            <person name="Veloso J."/>
            <person name="Silva-Moreno E."/>
            <person name="Staats M."/>
            <person name="Valdes J.H."/>
            <person name="Van Kan J.A.L."/>
        </authorList>
    </citation>
    <scope>NUCLEOTIDE SEQUENCE [LARGE SCALE GENOMIC DNA]</scope>
    <source>
        <strain evidence="2 3">MUCL435</strain>
    </source>
</reference>
<name>A0A4S8QUL1_9HELO</name>
<keyword evidence="1" id="KW-1133">Transmembrane helix</keyword>
<keyword evidence="1" id="KW-0472">Membrane</keyword>
<keyword evidence="3" id="KW-1185">Reference proteome</keyword>